<reference evidence="1" key="1">
    <citation type="submission" date="2018-11" db="EMBL/GenBank/DDBJ databases">
        <authorList>
            <consortium name="Pathogen Informatics"/>
        </authorList>
    </citation>
    <scope>NUCLEOTIDE SEQUENCE</scope>
</reference>
<proteinExistence type="predicted"/>
<dbReference type="AlphaFoldDB" id="A0A3S5CVV8"/>
<protein>
    <submittedName>
        <fullName evidence="1">Uncharacterized protein</fullName>
    </submittedName>
</protein>
<dbReference type="EMBL" id="CAAALY010288768">
    <property type="protein sequence ID" value="VEL44053.1"/>
    <property type="molecule type" value="Genomic_DNA"/>
</dbReference>
<comment type="caution">
    <text evidence="1">The sequence shown here is derived from an EMBL/GenBank/DDBJ whole genome shotgun (WGS) entry which is preliminary data.</text>
</comment>
<keyword evidence="2" id="KW-1185">Reference proteome</keyword>
<evidence type="ECO:0000313" key="2">
    <source>
        <dbReference type="Proteomes" id="UP000784294"/>
    </source>
</evidence>
<gene>
    <name evidence="1" type="ORF">PXEA_LOCUS37493</name>
</gene>
<evidence type="ECO:0000313" key="1">
    <source>
        <dbReference type="EMBL" id="VEL44053.1"/>
    </source>
</evidence>
<accession>A0A3S5CVV8</accession>
<organism evidence="1 2">
    <name type="scientific">Protopolystoma xenopodis</name>
    <dbReference type="NCBI Taxonomy" id="117903"/>
    <lineage>
        <taxon>Eukaryota</taxon>
        <taxon>Metazoa</taxon>
        <taxon>Spiralia</taxon>
        <taxon>Lophotrochozoa</taxon>
        <taxon>Platyhelminthes</taxon>
        <taxon>Monogenea</taxon>
        <taxon>Polyopisthocotylea</taxon>
        <taxon>Polystomatidea</taxon>
        <taxon>Polystomatidae</taxon>
        <taxon>Protopolystoma</taxon>
    </lineage>
</organism>
<dbReference type="Proteomes" id="UP000784294">
    <property type="component" value="Unassembled WGS sequence"/>
</dbReference>
<name>A0A3S5CVV8_9PLAT</name>
<sequence>MLELHKLRLLGYLLDRLADPSRLVRRLALLGVGKFASTACGLRWLRGCPQDLSPAYLHALEFCPDLKPGRLLLTSISAL</sequence>